<evidence type="ECO:0000256" key="10">
    <source>
        <dbReference type="ARBA" id="ARBA00023159"/>
    </source>
</evidence>
<comment type="function">
    <text evidence="13">Component of the EKC/KEOPS complex that is required for the formation of a threonylcarbamoyl group on adenosine at position 37 (t(6)A37) in tRNAs that read codons beginning with adenine. The complex is probably involved in the transfer of the threonylcarbamoyl moiety of threonylcarbamoyl-AMP (TC-AMP) to the N6 group of A37. GON7 likely plays a supporting role to the catalytic subunit KAE1 in the complex. The EKC/KEOPS complex also promotes both telomere uncapping and telomere elongation. The complex is required for efficient recruitment of transcriptional coactivators.</text>
</comment>
<dbReference type="GO" id="GO:0000781">
    <property type="term" value="C:chromosome, telomeric region"/>
    <property type="evidence" value="ECO:0007669"/>
    <property type="project" value="UniProtKB-SubCell"/>
</dbReference>
<comment type="subunit">
    <text evidence="4">Component of the EKC/KEOPS complex composed of at least BUD32, CGI121, GON7, KAE1 and PCC1; the whole complex dimerizes.</text>
</comment>
<evidence type="ECO:0000256" key="1">
    <source>
        <dbReference type="ARBA" id="ARBA00004123"/>
    </source>
</evidence>
<evidence type="ECO:0000313" key="15">
    <source>
        <dbReference type="EMBL" id="KAF4627326.1"/>
    </source>
</evidence>
<evidence type="ECO:0000256" key="6">
    <source>
        <dbReference type="ARBA" id="ARBA00022454"/>
    </source>
</evidence>
<evidence type="ECO:0000256" key="2">
    <source>
        <dbReference type="ARBA" id="ARBA00004574"/>
    </source>
</evidence>
<dbReference type="Pfam" id="PF08738">
    <property type="entry name" value="Gon7"/>
    <property type="match status" value="1"/>
</dbReference>
<dbReference type="GO" id="GO:0005634">
    <property type="term" value="C:nucleus"/>
    <property type="evidence" value="ECO:0007669"/>
    <property type="project" value="UniProtKB-SubCell"/>
</dbReference>
<keyword evidence="7" id="KW-0819">tRNA processing</keyword>
<comment type="caution">
    <text evidence="15">The sequence shown here is derived from an EMBL/GenBank/DDBJ whole genome shotgun (WGS) entry which is preliminary data.</text>
</comment>
<evidence type="ECO:0000256" key="11">
    <source>
        <dbReference type="ARBA" id="ARBA00023163"/>
    </source>
</evidence>
<evidence type="ECO:0000256" key="7">
    <source>
        <dbReference type="ARBA" id="ARBA00022694"/>
    </source>
</evidence>
<comment type="subcellular location">
    <subcellularLocation>
        <location evidence="2">Chromosome</location>
        <location evidence="2">Telomere</location>
    </subcellularLocation>
    <subcellularLocation>
        <location evidence="1">Nucleus</location>
    </subcellularLocation>
</comment>
<protein>
    <recommendedName>
        <fullName evidence="5">EKC/KEOPS complex subunit GON7</fullName>
    </recommendedName>
</protein>
<keyword evidence="9" id="KW-0805">Transcription regulation</keyword>
<proteinExistence type="inferred from homology"/>
<keyword evidence="10" id="KW-0010">Activator</keyword>
<evidence type="ECO:0000256" key="4">
    <source>
        <dbReference type="ARBA" id="ARBA00011534"/>
    </source>
</evidence>
<evidence type="ECO:0000256" key="9">
    <source>
        <dbReference type="ARBA" id="ARBA00023015"/>
    </source>
</evidence>
<feature type="compositionally biased region" description="Low complexity" evidence="14">
    <location>
        <begin position="11"/>
        <end position="22"/>
    </location>
</feature>
<evidence type="ECO:0000256" key="14">
    <source>
        <dbReference type="SAM" id="MobiDB-lite"/>
    </source>
</evidence>
<dbReference type="EMBL" id="JAAMPI010000987">
    <property type="protein sequence ID" value="KAF4627326.1"/>
    <property type="molecule type" value="Genomic_DNA"/>
</dbReference>
<evidence type="ECO:0000256" key="12">
    <source>
        <dbReference type="ARBA" id="ARBA00023242"/>
    </source>
</evidence>
<dbReference type="InterPro" id="IPR014849">
    <property type="entry name" value="EKC/KEOPS_Gon7"/>
</dbReference>
<evidence type="ECO:0000256" key="8">
    <source>
        <dbReference type="ARBA" id="ARBA00022895"/>
    </source>
</evidence>
<accession>A0A8H4VYM4</accession>
<evidence type="ECO:0000313" key="16">
    <source>
        <dbReference type="Proteomes" id="UP000566819"/>
    </source>
</evidence>
<feature type="compositionally biased region" description="Basic and acidic residues" evidence="14">
    <location>
        <begin position="72"/>
        <end position="91"/>
    </location>
</feature>
<feature type="region of interest" description="Disordered" evidence="14">
    <location>
        <begin position="1"/>
        <end position="29"/>
    </location>
</feature>
<evidence type="ECO:0000256" key="5">
    <source>
        <dbReference type="ARBA" id="ARBA00019746"/>
    </source>
</evidence>
<organism evidence="15 16">
    <name type="scientific">Cudoniella acicularis</name>
    <dbReference type="NCBI Taxonomy" id="354080"/>
    <lineage>
        <taxon>Eukaryota</taxon>
        <taxon>Fungi</taxon>
        <taxon>Dikarya</taxon>
        <taxon>Ascomycota</taxon>
        <taxon>Pezizomycotina</taxon>
        <taxon>Leotiomycetes</taxon>
        <taxon>Helotiales</taxon>
        <taxon>Tricladiaceae</taxon>
        <taxon>Cudoniella</taxon>
    </lineage>
</organism>
<keyword evidence="12" id="KW-0539">Nucleus</keyword>
<keyword evidence="16" id="KW-1185">Reference proteome</keyword>
<keyword evidence="8" id="KW-0779">Telomere</keyword>
<keyword evidence="6" id="KW-0158">Chromosome</keyword>
<name>A0A8H4VYM4_9HELO</name>
<dbReference type="OrthoDB" id="2288868at2759"/>
<dbReference type="GO" id="GO:0008033">
    <property type="term" value="P:tRNA processing"/>
    <property type="evidence" value="ECO:0007669"/>
    <property type="project" value="UniProtKB-KW"/>
</dbReference>
<reference evidence="15 16" key="1">
    <citation type="submission" date="2020-03" db="EMBL/GenBank/DDBJ databases">
        <title>Draft Genome Sequence of Cudoniella acicularis.</title>
        <authorList>
            <person name="Buettner E."/>
            <person name="Kellner H."/>
        </authorList>
    </citation>
    <scope>NUCLEOTIDE SEQUENCE [LARGE SCALE GENOMIC DNA]</scope>
    <source>
        <strain evidence="15 16">DSM 108380</strain>
    </source>
</reference>
<feature type="compositionally biased region" description="Polar residues" evidence="14">
    <location>
        <begin position="1"/>
        <end position="10"/>
    </location>
</feature>
<dbReference type="Proteomes" id="UP000566819">
    <property type="component" value="Unassembled WGS sequence"/>
</dbReference>
<keyword evidence="11" id="KW-0804">Transcription</keyword>
<gene>
    <name evidence="15" type="ORF">G7Y89_g10827</name>
</gene>
<comment type="similarity">
    <text evidence="3">Belongs to the GON7 family.</text>
</comment>
<sequence length="106" mass="11713">MTESNQTTNGASTTETFTFEATYQSPTNEAFSCTRTLPAPAADKVREKTSYLSALRKAVVEIQEQINKELTARMEEDKAREGAASKGPVDEAKEEDNYGEEVVEEN</sequence>
<evidence type="ECO:0000256" key="13">
    <source>
        <dbReference type="ARBA" id="ARBA00025393"/>
    </source>
</evidence>
<feature type="compositionally biased region" description="Acidic residues" evidence="14">
    <location>
        <begin position="92"/>
        <end position="106"/>
    </location>
</feature>
<evidence type="ECO:0000256" key="3">
    <source>
        <dbReference type="ARBA" id="ARBA00008529"/>
    </source>
</evidence>
<dbReference type="AlphaFoldDB" id="A0A8H4VYM4"/>
<feature type="region of interest" description="Disordered" evidence="14">
    <location>
        <begin position="72"/>
        <end position="106"/>
    </location>
</feature>